<evidence type="ECO:0000259" key="2">
    <source>
        <dbReference type="Pfam" id="PF20152"/>
    </source>
</evidence>
<proteinExistence type="predicted"/>
<keyword evidence="1" id="KW-0472">Membrane</keyword>
<keyword evidence="1" id="KW-0812">Transmembrane</keyword>
<dbReference type="AlphaFoldDB" id="A0AAW0G5U0"/>
<feature type="transmembrane region" description="Helical" evidence="1">
    <location>
        <begin position="73"/>
        <end position="94"/>
    </location>
</feature>
<keyword evidence="1" id="KW-1133">Transmembrane helix</keyword>
<accession>A0AAW0G5U0</accession>
<dbReference type="EMBL" id="JASBNA010000009">
    <property type="protein sequence ID" value="KAK7689018.1"/>
    <property type="molecule type" value="Genomic_DNA"/>
</dbReference>
<feature type="domain" description="DUF6534" evidence="2">
    <location>
        <begin position="14"/>
        <end position="98"/>
    </location>
</feature>
<dbReference type="InterPro" id="IPR045339">
    <property type="entry name" value="DUF6534"/>
</dbReference>
<evidence type="ECO:0000313" key="4">
    <source>
        <dbReference type="Proteomes" id="UP001385951"/>
    </source>
</evidence>
<reference evidence="3 4" key="1">
    <citation type="submission" date="2022-09" db="EMBL/GenBank/DDBJ databases">
        <authorList>
            <person name="Palmer J.M."/>
        </authorList>
    </citation>
    <scope>NUCLEOTIDE SEQUENCE [LARGE SCALE GENOMIC DNA]</scope>
    <source>
        <strain evidence="3 4">DSM 7382</strain>
    </source>
</reference>
<dbReference type="Pfam" id="PF20152">
    <property type="entry name" value="DUF6534"/>
    <property type="match status" value="1"/>
</dbReference>
<protein>
    <recommendedName>
        <fullName evidence="2">DUF6534 domain-containing protein</fullName>
    </recommendedName>
</protein>
<feature type="transmembrane region" description="Helical" evidence="1">
    <location>
        <begin position="6"/>
        <end position="28"/>
    </location>
</feature>
<evidence type="ECO:0000313" key="3">
    <source>
        <dbReference type="EMBL" id="KAK7689018.1"/>
    </source>
</evidence>
<evidence type="ECO:0000256" key="1">
    <source>
        <dbReference type="SAM" id="Phobius"/>
    </source>
</evidence>
<gene>
    <name evidence="3" type="ORF">QCA50_007709</name>
</gene>
<feature type="transmembrane region" description="Helical" evidence="1">
    <location>
        <begin position="40"/>
        <end position="67"/>
    </location>
</feature>
<keyword evidence="4" id="KW-1185">Reference proteome</keyword>
<sequence>MKIPLIVALSSGPVADGITALTIAVYLYRSSPRMRRMKQIVTWLLVMTVNTGFILFANGLCALITYLTMPDSFAWSGMLLISGKLYANSLFAMLNGRNALRAKLSEPMIVRTTEITTSSVSRDDLITQPERVHIYREVYRGVDIDSNGNPVKQDEVGEDISAEQFCAR</sequence>
<dbReference type="Proteomes" id="UP001385951">
    <property type="component" value="Unassembled WGS sequence"/>
</dbReference>
<name>A0AAW0G5U0_9APHY</name>
<organism evidence="3 4">
    <name type="scientific">Cerrena zonata</name>
    <dbReference type="NCBI Taxonomy" id="2478898"/>
    <lineage>
        <taxon>Eukaryota</taxon>
        <taxon>Fungi</taxon>
        <taxon>Dikarya</taxon>
        <taxon>Basidiomycota</taxon>
        <taxon>Agaricomycotina</taxon>
        <taxon>Agaricomycetes</taxon>
        <taxon>Polyporales</taxon>
        <taxon>Cerrenaceae</taxon>
        <taxon>Cerrena</taxon>
    </lineage>
</organism>
<comment type="caution">
    <text evidence="3">The sequence shown here is derived from an EMBL/GenBank/DDBJ whole genome shotgun (WGS) entry which is preliminary data.</text>
</comment>